<keyword evidence="3" id="KW-0238">DNA-binding</keyword>
<evidence type="ECO:0000256" key="2">
    <source>
        <dbReference type="ARBA" id="ARBA00023015"/>
    </source>
</evidence>
<feature type="domain" description="HTH lysR-type" evidence="5">
    <location>
        <begin position="1"/>
        <end position="60"/>
    </location>
</feature>
<dbReference type="Gene3D" id="3.40.190.290">
    <property type="match status" value="1"/>
</dbReference>
<evidence type="ECO:0000259" key="5">
    <source>
        <dbReference type="PROSITE" id="PS50931"/>
    </source>
</evidence>
<proteinExistence type="inferred from homology"/>
<evidence type="ECO:0000313" key="6">
    <source>
        <dbReference type="EMBL" id="MDT2810526.1"/>
    </source>
</evidence>
<sequence length="298" mass="34463">MNIKDLEYYQRLVYEKSFSKVADFYQVSQPTITYAIKRLETELNVTLLERDRSHKNISLTPAGRQFSQHVNKILRELRIAKREMSHFNTEQIPFGLPPIIGNYYFPKLSKQLLVQDILQHLKIIRDGSENLLRQIRLGQIDIGIIGSINPLTEDDLKSELLKEKKFQIIVAKNHPLASKTQVAFRDLLDENFVLLSERYVHLYAFQQLTAASGFEPHVVYQSDDLQILKSMIKDGVGIGFLTEIAIQPEDNLLAIDLIDDNQPLFYISMVQRSAEISTPLHKSFTELIRRVFMEDLDS</sequence>
<dbReference type="GO" id="GO:0003700">
    <property type="term" value="F:DNA-binding transcription factor activity"/>
    <property type="evidence" value="ECO:0007669"/>
    <property type="project" value="InterPro"/>
</dbReference>
<dbReference type="GO" id="GO:0005829">
    <property type="term" value="C:cytosol"/>
    <property type="evidence" value="ECO:0007669"/>
    <property type="project" value="TreeGrafter"/>
</dbReference>
<dbReference type="Pfam" id="PF00126">
    <property type="entry name" value="HTH_1"/>
    <property type="match status" value="1"/>
</dbReference>
<keyword evidence="2" id="KW-0805">Transcription regulation</keyword>
<evidence type="ECO:0000256" key="1">
    <source>
        <dbReference type="ARBA" id="ARBA00009437"/>
    </source>
</evidence>
<dbReference type="SUPFAM" id="SSF53850">
    <property type="entry name" value="Periplasmic binding protein-like II"/>
    <property type="match status" value="1"/>
</dbReference>
<dbReference type="InterPro" id="IPR036390">
    <property type="entry name" value="WH_DNA-bd_sf"/>
</dbReference>
<dbReference type="Proteomes" id="UP001256711">
    <property type="component" value="Unassembled WGS sequence"/>
</dbReference>
<gene>
    <name evidence="6" type="ORF">P7H43_08510</name>
</gene>
<organism evidence="6 7">
    <name type="scientific">Enterococcus asini</name>
    <dbReference type="NCBI Taxonomy" id="57732"/>
    <lineage>
        <taxon>Bacteria</taxon>
        <taxon>Bacillati</taxon>
        <taxon>Bacillota</taxon>
        <taxon>Bacilli</taxon>
        <taxon>Lactobacillales</taxon>
        <taxon>Enterococcaceae</taxon>
        <taxon>Enterococcus</taxon>
    </lineage>
</organism>
<dbReference type="InterPro" id="IPR036388">
    <property type="entry name" value="WH-like_DNA-bd_sf"/>
</dbReference>
<dbReference type="PANTHER" id="PTHR30419">
    <property type="entry name" value="HTH-TYPE TRANSCRIPTIONAL REGULATOR YBHD"/>
    <property type="match status" value="1"/>
</dbReference>
<dbReference type="GO" id="GO:0003677">
    <property type="term" value="F:DNA binding"/>
    <property type="evidence" value="ECO:0007669"/>
    <property type="project" value="UniProtKB-KW"/>
</dbReference>
<dbReference type="RefSeq" id="WP_270598543.1">
    <property type="nucleotide sequence ID" value="NZ_JAQESC010000010.1"/>
</dbReference>
<dbReference type="InterPro" id="IPR000847">
    <property type="entry name" value="LysR_HTH_N"/>
</dbReference>
<dbReference type="SUPFAM" id="SSF46785">
    <property type="entry name" value="Winged helix' DNA-binding domain"/>
    <property type="match status" value="1"/>
</dbReference>
<dbReference type="EMBL" id="JARQBJ010000003">
    <property type="protein sequence ID" value="MDT2810526.1"/>
    <property type="molecule type" value="Genomic_DNA"/>
</dbReference>
<evidence type="ECO:0000256" key="3">
    <source>
        <dbReference type="ARBA" id="ARBA00023125"/>
    </source>
</evidence>
<dbReference type="InterPro" id="IPR050950">
    <property type="entry name" value="HTH-type_LysR_regulators"/>
</dbReference>
<dbReference type="Pfam" id="PF03466">
    <property type="entry name" value="LysR_substrate"/>
    <property type="match status" value="1"/>
</dbReference>
<evidence type="ECO:0000313" key="7">
    <source>
        <dbReference type="Proteomes" id="UP001256711"/>
    </source>
</evidence>
<evidence type="ECO:0000256" key="4">
    <source>
        <dbReference type="ARBA" id="ARBA00023163"/>
    </source>
</evidence>
<dbReference type="Gene3D" id="1.10.10.10">
    <property type="entry name" value="Winged helix-like DNA-binding domain superfamily/Winged helix DNA-binding domain"/>
    <property type="match status" value="1"/>
</dbReference>
<name>A0AAW8TYJ9_9ENTE</name>
<dbReference type="InterPro" id="IPR005119">
    <property type="entry name" value="LysR_subst-bd"/>
</dbReference>
<reference evidence="6" key="1">
    <citation type="submission" date="2023-03" db="EMBL/GenBank/DDBJ databases">
        <authorList>
            <person name="Shen W."/>
            <person name="Cai J."/>
        </authorList>
    </citation>
    <scope>NUCLEOTIDE SEQUENCE</scope>
    <source>
        <strain evidence="6">B226-2</strain>
    </source>
</reference>
<protein>
    <submittedName>
        <fullName evidence="6">LysR family transcriptional regulator</fullName>
    </submittedName>
</protein>
<dbReference type="PROSITE" id="PS50931">
    <property type="entry name" value="HTH_LYSR"/>
    <property type="match status" value="1"/>
</dbReference>
<comment type="similarity">
    <text evidence="1">Belongs to the LysR transcriptional regulatory family.</text>
</comment>
<keyword evidence="4" id="KW-0804">Transcription</keyword>
<dbReference type="AlphaFoldDB" id="A0AAW8TYJ9"/>
<comment type="caution">
    <text evidence="6">The sequence shown here is derived from an EMBL/GenBank/DDBJ whole genome shotgun (WGS) entry which is preliminary data.</text>
</comment>
<dbReference type="FunFam" id="1.10.10.10:FF:000001">
    <property type="entry name" value="LysR family transcriptional regulator"/>
    <property type="match status" value="1"/>
</dbReference>
<accession>A0AAW8TYJ9</accession>